<keyword evidence="1" id="KW-1133">Transmembrane helix</keyword>
<keyword evidence="1" id="KW-0472">Membrane</keyword>
<feature type="transmembrane region" description="Helical" evidence="1">
    <location>
        <begin position="20"/>
        <end position="36"/>
    </location>
</feature>
<organism evidence="2 3">
    <name type="scientific">Candidatus Sulfobium mesophilum</name>
    <dbReference type="NCBI Taxonomy" id="2016548"/>
    <lineage>
        <taxon>Bacteria</taxon>
        <taxon>Pseudomonadati</taxon>
        <taxon>Nitrospirota</taxon>
        <taxon>Nitrospiria</taxon>
        <taxon>Nitrospirales</taxon>
        <taxon>Nitrospiraceae</taxon>
        <taxon>Candidatus Sulfobium</taxon>
    </lineage>
</organism>
<evidence type="ECO:0008006" key="4">
    <source>
        <dbReference type="Google" id="ProtNLM"/>
    </source>
</evidence>
<name>A0A2U3QL15_9BACT</name>
<gene>
    <name evidence="2" type="ORF">NBG4_90047</name>
</gene>
<evidence type="ECO:0000256" key="1">
    <source>
        <dbReference type="SAM" id="Phobius"/>
    </source>
</evidence>
<feature type="transmembrane region" description="Helical" evidence="1">
    <location>
        <begin position="143"/>
        <end position="163"/>
    </location>
</feature>
<keyword evidence="1" id="KW-0812">Transmembrane</keyword>
<feature type="transmembrane region" description="Helical" evidence="1">
    <location>
        <begin position="48"/>
        <end position="66"/>
    </location>
</feature>
<protein>
    <recommendedName>
        <fullName evidence="4">DUF4203 domain-containing protein</fullName>
    </recommendedName>
</protein>
<feature type="transmembrane region" description="Helical" evidence="1">
    <location>
        <begin position="95"/>
        <end position="112"/>
    </location>
</feature>
<accession>A0A2U3QL15</accession>
<dbReference type="AlphaFoldDB" id="A0A2U3QL15"/>
<sequence>MDILRLILGAALLTMGQRLYWLFIGGIGFVLGFDLAKHFVHGQPHHTALVIAFFVGAVGAVLTFYFQKVAILAGGFIAGGYLFIELLRELGKGPGNYYLLYFILGGVIGAILMKVLFRWTLIVLSSFIGAGLIIRSFHFGQGLAGTLFILLVLTGIIVQAVLLGRKS</sequence>
<proteinExistence type="predicted"/>
<keyword evidence="3" id="KW-1185">Reference proteome</keyword>
<reference evidence="3" key="1">
    <citation type="submission" date="2018-03" db="EMBL/GenBank/DDBJ databases">
        <authorList>
            <person name="Zecchin S."/>
        </authorList>
    </citation>
    <scope>NUCLEOTIDE SEQUENCE [LARGE SCALE GENOMIC DNA]</scope>
</reference>
<dbReference type="EMBL" id="OUUY01000141">
    <property type="protein sequence ID" value="SPQ02103.1"/>
    <property type="molecule type" value="Genomic_DNA"/>
</dbReference>
<dbReference type="Proteomes" id="UP000245125">
    <property type="component" value="Unassembled WGS sequence"/>
</dbReference>
<evidence type="ECO:0000313" key="3">
    <source>
        <dbReference type="Proteomes" id="UP000245125"/>
    </source>
</evidence>
<evidence type="ECO:0000313" key="2">
    <source>
        <dbReference type="EMBL" id="SPQ02103.1"/>
    </source>
</evidence>